<keyword evidence="3" id="KW-1185">Reference proteome</keyword>
<dbReference type="InterPro" id="IPR000477">
    <property type="entry name" value="RT_dom"/>
</dbReference>
<dbReference type="CDD" id="cd11605">
    <property type="entry name" value="RWD_DRWD_ELF-like"/>
    <property type="match status" value="1"/>
</dbReference>
<proteinExistence type="predicted"/>
<gene>
    <name evidence="2" type="primary">PO11_198</name>
    <name evidence="2" type="ORF">AVEN_216532_1</name>
</gene>
<accession>A0A4Y2EWD9</accession>
<dbReference type="PROSITE" id="PS50878">
    <property type="entry name" value="RT_POL"/>
    <property type="match status" value="1"/>
</dbReference>
<dbReference type="Pfam" id="PF00078">
    <property type="entry name" value="RVT_1"/>
    <property type="match status" value="1"/>
</dbReference>
<name>A0A4Y2EWD9_ARAVE</name>
<dbReference type="SUPFAM" id="SSF56672">
    <property type="entry name" value="DNA/RNA polymerases"/>
    <property type="match status" value="1"/>
</dbReference>
<evidence type="ECO:0000313" key="2">
    <source>
        <dbReference type="EMBL" id="GBM32827.1"/>
    </source>
</evidence>
<protein>
    <submittedName>
        <fullName evidence="2">Retrovirus-related Pol polyprotein from type-1 retrotransposable element R1</fullName>
    </submittedName>
</protein>
<evidence type="ECO:0000313" key="3">
    <source>
        <dbReference type="Proteomes" id="UP000499080"/>
    </source>
</evidence>
<reference evidence="2 3" key="1">
    <citation type="journal article" date="2019" name="Sci. Rep.">
        <title>Orb-weaving spider Araneus ventricosus genome elucidates the spidroin gene catalogue.</title>
        <authorList>
            <person name="Kono N."/>
            <person name="Nakamura H."/>
            <person name="Ohtoshi R."/>
            <person name="Moran D.A.P."/>
            <person name="Shinohara A."/>
            <person name="Yoshida Y."/>
            <person name="Fujiwara M."/>
            <person name="Mori M."/>
            <person name="Tomita M."/>
            <person name="Arakawa K."/>
        </authorList>
    </citation>
    <scope>NUCLEOTIDE SEQUENCE [LARGE SCALE GENOMIC DNA]</scope>
</reference>
<dbReference type="CDD" id="cd01650">
    <property type="entry name" value="RT_nLTR_like"/>
    <property type="match status" value="1"/>
</dbReference>
<dbReference type="InterPro" id="IPR043502">
    <property type="entry name" value="DNA/RNA_pol_sf"/>
</dbReference>
<sequence>MEVTSSDHNSISFSLYTGKIPAKTKGKKRTRLEDLDLAAFRAILHNSVGKWETPSLLSRTDIDMGTERLHEAIASASRDSLFKQQKITKKDPWWTRSLEIQRSDARRAQLKYYSVKYERDRRYLRQKWKKVEAIYTRALNHAKRNHWAEICERVTPEEPFGTHFEVSKNPDRRHFQLSSTLKENGLTTDTPEETIEALLEFHFPSDNGDSDPAHAEIRHSSKIPPATQDDPPFTMAEMEESFKGLNNRKAPGPDGFHANIIKEVFSSNQSYFLSLFNGCLRIGHFPSRWKSAHVIMFHKLNKKDTDPSSLRPICLLDFLGKALDKLITQRLFHHLLSNSHLHQHQYGFTPGRCATDAILQLKNWINTARELEQHSVIVSLDIKSAFSRVWWPLVLHKLKGYDCPRNLFLMVASFLSGRRVSMDYGSLSVTRSYTIGCPQGSNSGPLLWLLIANDALKLQLESDTKILAYADDFYLFVAATGKQIVREKVHRALAILQRWSEGAKVEFAHDKTQLIPFGKKGKHRHPLLLFRRQAHQAHQANEDPWRNPR</sequence>
<dbReference type="EMBL" id="BGPR01000718">
    <property type="protein sequence ID" value="GBM32827.1"/>
    <property type="molecule type" value="Genomic_DNA"/>
</dbReference>
<comment type="caution">
    <text evidence="2">The sequence shown here is derived from an EMBL/GenBank/DDBJ whole genome shotgun (WGS) entry which is preliminary data.</text>
</comment>
<feature type="domain" description="Reverse transcriptase" evidence="1">
    <location>
        <begin position="278"/>
        <end position="549"/>
    </location>
</feature>
<evidence type="ECO:0000259" key="1">
    <source>
        <dbReference type="PROSITE" id="PS50878"/>
    </source>
</evidence>
<dbReference type="PANTHER" id="PTHR19446">
    <property type="entry name" value="REVERSE TRANSCRIPTASES"/>
    <property type="match status" value="1"/>
</dbReference>
<dbReference type="GO" id="GO:0071897">
    <property type="term" value="P:DNA biosynthetic process"/>
    <property type="evidence" value="ECO:0007669"/>
    <property type="project" value="UniProtKB-ARBA"/>
</dbReference>
<organism evidence="2 3">
    <name type="scientific">Araneus ventricosus</name>
    <name type="common">Orbweaver spider</name>
    <name type="synonym">Epeira ventricosa</name>
    <dbReference type="NCBI Taxonomy" id="182803"/>
    <lineage>
        <taxon>Eukaryota</taxon>
        <taxon>Metazoa</taxon>
        <taxon>Ecdysozoa</taxon>
        <taxon>Arthropoda</taxon>
        <taxon>Chelicerata</taxon>
        <taxon>Arachnida</taxon>
        <taxon>Araneae</taxon>
        <taxon>Araneomorphae</taxon>
        <taxon>Entelegynae</taxon>
        <taxon>Araneoidea</taxon>
        <taxon>Araneidae</taxon>
        <taxon>Araneus</taxon>
    </lineage>
</organism>
<dbReference type="OrthoDB" id="6437707at2759"/>
<dbReference type="Proteomes" id="UP000499080">
    <property type="component" value="Unassembled WGS sequence"/>
</dbReference>
<dbReference type="AlphaFoldDB" id="A0A4Y2EWD9"/>